<reference evidence="2 3" key="1">
    <citation type="journal article" date="2014" name="Science">
        <title>Plant genetics. Early allopolyploid evolution in the post-Neolithic Brassica napus oilseed genome.</title>
        <authorList>
            <person name="Chalhoub B."/>
            <person name="Denoeud F."/>
            <person name="Liu S."/>
            <person name="Parkin I.A."/>
            <person name="Tang H."/>
            <person name="Wang X."/>
            <person name="Chiquet J."/>
            <person name="Belcram H."/>
            <person name="Tong C."/>
            <person name="Samans B."/>
            <person name="Correa M."/>
            <person name="Da Silva C."/>
            <person name="Just J."/>
            <person name="Falentin C."/>
            <person name="Koh C.S."/>
            <person name="Le Clainche I."/>
            <person name="Bernard M."/>
            <person name="Bento P."/>
            <person name="Noel B."/>
            <person name="Labadie K."/>
            <person name="Alberti A."/>
            <person name="Charles M."/>
            <person name="Arnaud D."/>
            <person name="Guo H."/>
            <person name="Daviaud C."/>
            <person name="Alamery S."/>
            <person name="Jabbari K."/>
            <person name="Zhao M."/>
            <person name="Edger P.P."/>
            <person name="Chelaifa H."/>
            <person name="Tack D."/>
            <person name="Lassalle G."/>
            <person name="Mestiri I."/>
            <person name="Schnel N."/>
            <person name="Le Paslier M.C."/>
            <person name="Fan G."/>
            <person name="Renault V."/>
            <person name="Bayer P.E."/>
            <person name="Golicz A.A."/>
            <person name="Manoli S."/>
            <person name="Lee T.H."/>
            <person name="Thi V.H."/>
            <person name="Chalabi S."/>
            <person name="Hu Q."/>
            <person name="Fan C."/>
            <person name="Tollenaere R."/>
            <person name="Lu Y."/>
            <person name="Battail C."/>
            <person name="Shen J."/>
            <person name="Sidebottom C.H."/>
            <person name="Wang X."/>
            <person name="Canaguier A."/>
            <person name="Chauveau A."/>
            <person name="Berard A."/>
            <person name="Deniot G."/>
            <person name="Guan M."/>
            <person name="Liu Z."/>
            <person name="Sun F."/>
            <person name="Lim Y.P."/>
            <person name="Lyons E."/>
            <person name="Town C.D."/>
            <person name="Bancroft I."/>
            <person name="Wang X."/>
            <person name="Meng J."/>
            <person name="Ma J."/>
            <person name="Pires J.C."/>
            <person name="King G.J."/>
            <person name="Brunel D."/>
            <person name="Delourme R."/>
            <person name="Renard M."/>
            <person name="Aury J.M."/>
            <person name="Adams K.L."/>
            <person name="Batley J."/>
            <person name="Snowdon R.J."/>
            <person name="Tost J."/>
            <person name="Edwards D."/>
            <person name="Zhou Y."/>
            <person name="Hua W."/>
            <person name="Sharpe A.G."/>
            <person name="Paterson A.H."/>
            <person name="Guan C."/>
            <person name="Wincker P."/>
        </authorList>
    </citation>
    <scope>NUCLEOTIDE SEQUENCE [LARGE SCALE GENOMIC DNA]</scope>
    <source>
        <strain evidence="3">cv. Darmor-bzh</strain>
    </source>
</reference>
<dbReference type="Proteomes" id="UP000028999">
    <property type="component" value="Unassembled WGS sequence"/>
</dbReference>
<accession>A0A078HAS4</accession>
<keyword evidence="1" id="KW-0472">Membrane</keyword>
<organism evidence="2 3">
    <name type="scientific">Brassica napus</name>
    <name type="common">Rape</name>
    <dbReference type="NCBI Taxonomy" id="3708"/>
    <lineage>
        <taxon>Eukaryota</taxon>
        <taxon>Viridiplantae</taxon>
        <taxon>Streptophyta</taxon>
        <taxon>Embryophyta</taxon>
        <taxon>Tracheophyta</taxon>
        <taxon>Spermatophyta</taxon>
        <taxon>Magnoliopsida</taxon>
        <taxon>eudicotyledons</taxon>
        <taxon>Gunneridae</taxon>
        <taxon>Pentapetalae</taxon>
        <taxon>rosids</taxon>
        <taxon>malvids</taxon>
        <taxon>Brassicales</taxon>
        <taxon>Brassicaceae</taxon>
        <taxon>Brassiceae</taxon>
        <taxon>Brassica</taxon>
    </lineage>
</organism>
<gene>
    <name evidence="2" type="primary">BnaA08g04990D</name>
    <name evidence="2" type="ORF">GSBRNA2T00056959001</name>
</gene>
<protein>
    <submittedName>
        <fullName evidence="2">BnaA08g04990D protein</fullName>
    </submittedName>
</protein>
<name>A0A078HAS4_BRANA</name>
<evidence type="ECO:0000256" key="1">
    <source>
        <dbReference type="SAM" id="Phobius"/>
    </source>
</evidence>
<sequence>MFFFIKYQTDPGLMGRRKDLRVAYCQLIGYRRRYHYFPPQIVLAFRRKVSSFFLFLMISGKRKRVLNLLDLMLVFFVDLDLFGIFGLG</sequence>
<keyword evidence="1" id="KW-1133">Transmembrane helix</keyword>
<evidence type="ECO:0000313" key="2">
    <source>
        <dbReference type="EMBL" id="CDY34544.1"/>
    </source>
</evidence>
<keyword evidence="1" id="KW-0812">Transmembrane</keyword>
<keyword evidence="3" id="KW-1185">Reference proteome</keyword>
<dbReference type="PaxDb" id="3708-A0A078HAS4"/>
<feature type="transmembrane region" description="Helical" evidence="1">
    <location>
        <begin position="65"/>
        <end position="87"/>
    </location>
</feature>
<dbReference type="EMBL" id="LK032336">
    <property type="protein sequence ID" value="CDY34544.1"/>
    <property type="molecule type" value="Genomic_DNA"/>
</dbReference>
<dbReference type="Gramene" id="CDY34544">
    <property type="protein sequence ID" value="CDY34544"/>
    <property type="gene ID" value="GSBRNA2T00056959001"/>
</dbReference>
<dbReference type="AlphaFoldDB" id="A0A078HAS4"/>
<proteinExistence type="predicted"/>
<evidence type="ECO:0000313" key="3">
    <source>
        <dbReference type="Proteomes" id="UP000028999"/>
    </source>
</evidence>